<accession>A0A143YLZ2</accession>
<evidence type="ECO:0000259" key="2">
    <source>
        <dbReference type="PROSITE" id="PS51154"/>
    </source>
</evidence>
<dbReference type="CDD" id="cd02901">
    <property type="entry name" value="Macro_Poa1p-like"/>
    <property type="match status" value="1"/>
</dbReference>
<gene>
    <name evidence="4" type="ORF">SAMN05216375_10618</name>
    <name evidence="3" type="ORF">TR210_1168</name>
</gene>
<dbReference type="Proteomes" id="UP000076878">
    <property type="component" value="Unassembled WGS sequence"/>
</dbReference>
<dbReference type="Pfam" id="PF01661">
    <property type="entry name" value="Macro"/>
    <property type="match status" value="1"/>
</dbReference>
<dbReference type="GO" id="GO:0140291">
    <property type="term" value="P:peptidyl-glutamate ADP-deribosylation"/>
    <property type="evidence" value="ECO:0007669"/>
    <property type="project" value="TreeGrafter"/>
</dbReference>
<evidence type="ECO:0000313" key="4">
    <source>
        <dbReference type="EMBL" id="SEI99480.1"/>
    </source>
</evidence>
<dbReference type="OrthoDB" id="9780211at2"/>
<dbReference type="EMBL" id="FNYT01000006">
    <property type="protein sequence ID" value="SEI99480.1"/>
    <property type="molecule type" value="Genomic_DNA"/>
</dbReference>
<protein>
    <submittedName>
        <fullName evidence="4">O-acetyl-ADP-ribose deacetylase (Regulator of RNase III), contains Macro domain</fullName>
    </submittedName>
</protein>
<dbReference type="EMBL" id="FJNB01000007">
    <property type="protein sequence ID" value="CZQ93885.1"/>
    <property type="molecule type" value="Genomic_DNA"/>
</dbReference>
<dbReference type="InterPro" id="IPR050892">
    <property type="entry name" value="ADP-ribose_metab_enzymes"/>
</dbReference>
<dbReference type="SMART" id="SM00506">
    <property type="entry name" value="A1pp"/>
    <property type="match status" value="1"/>
</dbReference>
<name>A0A143YLZ2_9LACT</name>
<organism evidence="3 5">
    <name type="scientific">Trichococcus ilyis</name>
    <dbReference type="NCBI Taxonomy" id="640938"/>
    <lineage>
        <taxon>Bacteria</taxon>
        <taxon>Bacillati</taxon>
        <taxon>Bacillota</taxon>
        <taxon>Bacilli</taxon>
        <taxon>Lactobacillales</taxon>
        <taxon>Carnobacteriaceae</taxon>
        <taxon>Trichococcus</taxon>
    </lineage>
</organism>
<evidence type="ECO:0000313" key="5">
    <source>
        <dbReference type="Proteomes" id="UP000076878"/>
    </source>
</evidence>
<dbReference type="InterPro" id="IPR043472">
    <property type="entry name" value="Macro_dom-like"/>
</dbReference>
<reference evidence="4 6" key="2">
    <citation type="submission" date="2016-10" db="EMBL/GenBank/DDBJ databases">
        <authorList>
            <person name="Varghese N."/>
            <person name="Submissions S."/>
        </authorList>
    </citation>
    <scope>NUCLEOTIDE SEQUENCE [LARGE SCALE GENOMIC DNA]</scope>
    <source>
        <strain evidence="4 6">DSM 22150</strain>
    </source>
</reference>
<evidence type="ECO:0000256" key="1">
    <source>
        <dbReference type="ARBA" id="ARBA00035885"/>
    </source>
</evidence>
<dbReference type="RefSeq" id="WP_068622521.1">
    <property type="nucleotide sequence ID" value="NZ_FJNB01000007.1"/>
</dbReference>
<dbReference type="Proteomes" id="UP000199280">
    <property type="component" value="Unassembled WGS sequence"/>
</dbReference>
<dbReference type="AlphaFoldDB" id="A0A143YLZ2"/>
<dbReference type="Gene3D" id="3.40.220.10">
    <property type="entry name" value="Leucine Aminopeptidase, subunit E, domain 1"/>
    <property type="match status" value="1"/>
</dbReference>
<evidence type="ECO:0000313" key="6">
    <source>
        <dbReference type="Proteomes" id="UP000199280"/>
    </source>
</evidence>
<dbReference type="SUPFAM" id="SSF52949">
    <property type="entry name" value="Macro domain-like"/>
    <property type="match status" value="1"/>
</dbReference>
<reference evidence="3 5" key="1">
    <citation type="submission" date="2016-02" db="EMBL/GenBank/DDBJ databases">
        <authorList>
            <person name="Wen L."/>
            <person name="He K."/>
            <person name="Yang H."/>
        </authorList>
    </citation>
    <scope>NUCLEOTIDE SEQUENCE [LARGE SCALE GENOMIC DNA]</scope>
    <source>
        <strain evidence="3">Trichococcus_R210</strain>
    </source>
</reference>
<dbReference type="STRING" id="640938.TR210_1168"/>
<sequence>MLMYVQQDIFKSPAQVIVNTVNTVGVMGKGIAKRYKEIYPDMYKQYQKFCEQHLLDIGKLWIYKSDTKWILNFPTKKHWRNPSEIDYIEQGLKKFVETYEEKGITSVSFPQLGCGNGGLKWEDEVRPLMEKYLKDLPIDIFIHIYSENTAGAEHMNVQETKKWLQSSPSSLSVEQVWDDLVDAVETDKQLVINDVHWEITSKNSAGKADFSYDPDSEPYLLMTSDGKKHIFYQADLFELWIKLRETKFIRDTDFPSHFNRNEELRLVFNLLGKLDYIEMAKVIDPNGKAIFGLTVKNSELPEIDSADREGITL</sequence>
<dbReference type="PANTHER" id="PTHR12521">
    <property type="entry name" value="PROTEIN C6ORF130"/>
    <property type="match status" value="1"/>
</dbReference>
<feature type="domain" description="Macro" evidence="2">
    <location>
        <begin position="1"/>
        <end position="149"/>
    </location>
</feature>
<evidence type="ECO:0000313" key="3">
    <source>
        <dbReference type="EMBL" id="CZQ93885.1"/>
    </source>
</evidence>
<comment type="catalytic activity">
    <reaction evidence="1">
        <text>an N-(ADP-alpha-D-ribosyl)-thymidine in DNA + H2O = a thymidine in DNA + ADP-D-ribose</text>
        <dbReference type="Rhea" id="RHEA:71655"/>
        <dbReference type="Rhea" id="RHEA-COMP:13556"/>
        <dbReference type="Rhea" id="RHEA-COMP:18051"/>
        <dbReference type="ChEBI" id="CHEBI:15377"/>
        <dbReference type="ChEBI" id="CHEBI:57967"/>
        <dbReference type="ChEBI" id="CHEBI:137386"/>
        <dbReference type="ChEBI" id="CHEBI:191199"/>
    </reaction>
    <physiologicalReaction direction="left-to-right" evidence="1">
        <dbReference type="Rhea" id="RHEA:71656"/>
    </physiologicalReaction>
</comment>
<dbReference type="PROSITE" id="PS51154">
    <property type="entry name" value="MACRO"/>
    <property type="match status" value="1"/>
</dbReference>
<keyword evidence="6" id="KW-1185">Reference proteome</keyword>
<dbReference type="PANTHER" id="PTHR12521:SF0">
    <property type="entry name" value="ADP-RIBOSE GLYCOHYDROLASE OARD1"/>
    <property type="match status" value="1"/>
</dbReference>
<proteinExistence type="predicted"/>
<dbReference type="InterPro" id="IPR002589">
    <property type="entry name" value="Macro_dom"/>
</dbReference>